<dbReference type="InterPro" id="IPR058792">
    <property type="entry name" value="Beta-barrel_RND_2"/>
</dbReference>
<organism evidence="7 8">
    <name type="scientific">Bermanella marisrubri</name>
    <dbReference type="NCBI Taxonomy" id="207949"/>
    <lineage>
        <taxon>Bacteria</taxon>
        <taxon>Pseudomonadati</taxon>
        <taxon>Pseudomonadota</taxon>
        <taxon>Gammaproteobacteria</taxon>
        <taxon>Oceanospirillales</taxon>
        <taxon>Oceanospirillaceae</taxon>
        <taxon>Bermanella</taxon>
    </lineage>
</organism>
<comment type="similarity">
    <text evidence="1">Belongs to the membrane fusion protein (MFP) (TC 8.A.1) family.</text>
</comment>
<dbReference type="SUPFAM" id="SSF111369">
    <property type="entry name" value="HlyD-like secretion proteins"/>
    <property type="match status" value="1"/>
</dbReference>
<dbReference type="EMBL" id="AAQH01000005">
    <property type="protein sequence ID" value="EAT12647.1"/>
    <property type="molecule type" value="Genomic_DNA"/>
</dbReference>
<dbReference type="Pfam" id="PF25954">
    <property type="entry name" value="Beta-barrel_RND_2"/>
    <property type="match status" value="1"/>
</dbReference>
<dbReference type="PANTHER" id="PTHR30469:SF16">
    <property type="entry name" value="HAE1 FAMILY EFFLUX PUMP MFP COMPONENT"/>
    <property type="match status" value="1"/>
</dbReference>
<feature type="domain" description="YknX-like C-terminal permuted SH3-like" evidence="6">
    <location>
        <begin position="274"/>
        <end position="341"/>
    </location>
</feature>
<keyword evidence="2" id="KW-0175">Coiled coil</keyword>
<evidence type="ECO:0000259" key="5">
    <source>
        <dbReference type="Pfam" id="PF25954"/>
    </source>
</evidence>
<proteinExistence type="inferred from homology"/>
<dbReference type="Gene3D" id="2.40.50.100">
    <property type="match status" value="1"/>
</dbReference>
<dbReference type="InterPro" id="IPR058624">
    <property type="entry name" value="MdtA-like_HH"/>
</dbReference>
<name>Q1N3E4_9GAMM</name>
<protein>
    <submittedName>
        <fullName evidence="7">HlyD family-related protein</fullName>
    </submittedName>
</protein>
<evidence type="ECO:0000313" key="8">
    <source>
        <dbReference type="Proteomes" id="UP000004263"/>
    </source>
</evidence>
<dbReference type="InterPro" id="IPR058637">
    <property type="entry name" value="YknX-like_C"/>
</dbReference>
<reference evidence="7 8" key="1">
    <citation type="submission" date="2006-03" db="EMBL/GenBank/DDBJ databases">
        <authorList>
            <person name="Pinhassi J."/>
            <person name="Pedros-Alio C."/>
            <person name="Ferriera S."/>
            <person name="Johnson J."/>
            <person name="Kravitz S."/>
            <person name="Halpern A."/>
            <person name="Remington K."/>
            <person name="Beeson K."/>
            <person name="Tran B."/>
            <person name="Rogers Y.-H."/>
            <person name="Friedman R."/>
            <person name="Venter J.C."/>
        </authorList>
    </citation>
    <scope>NUCLEOTIDE SEQUENCE [LARGE SCALE GENOMIC DNA]</scope>
    <source>
        <strain evidence="7 8">RED65</strain>
    </source>
</reference>
<dbReference type="NCBIfam" id="TIGR01730">
    <property type="entry name" value="RND_mfp"/>
    <property type="match status" value="1"/>
</dbReference>
<dbReference type="GO" id="GO:1990281">
    <property type="term" value="C:efflux pump complex"/>
    <property type="evidence" value="ECO:0007669"/>
    <property type="project" value="TreeGrafter"/>
</dbReference>
<dbReference type="PANTHER" id="PTHR30469">
    <property type="entry name" value="MULTIDRUG RESISTANCE PROTEIN MDTA"/>
    <property type="match status" value="1"/>
</dbReference>
<dbReference type="Pfam" id="PF25917">
    <property type="entry name" value="BSH_RND"/>
    <property type="match status" value="1"/>
</dbReference>
<dbReference type="STRING" id="207949.RED65_13222"/>
<dbReference type="Pfam" id="PF25989">
    <property type="entry name" value="YknX_C"/>
    <property type="match status" value="1"/>
</dbReference>
<sequence length="351" mass="39266">MIRNVLIITALTIIAAITWRFLSSDASQSRDRGPTPVVLHSVTTKPLEQTIEAIGSARAQESVTITGSVTEKIESIHFQQGQKVDKGTLLVSLNSEEEEAQLKAARVNLSEQKREYKRIENLVKQKSVSASELDRLQSSIDLANARIKEAQAKIADRRIRAPFSGQLGLRFVSPGALLSPGDSITTLDKIDQLEVEFEMAETYLPYIQPNQSLNAISNAYPKLNFNGQIKTLDSRIDNTTRSIRVRATIDNQDQKLKPGMMLVLRIISEQRQAIMIPEEAIFMRAKQHYVYIVDKNMVVNERAIKVGLRTRGEVEVIEGLKDGEQIVHQGLLKVRPGSQVEAQVETWREGA</sequence>
<dbReference type="HOGENOM" id="CLU_018816_1_2_6"/>
<dbReference type="Gene3D" id="1.10.287.470">
    <property type="entry name" value="Helix hairpin bin"/>
    <property type="match status" value="1"/>
</dbReference>
<evidence type="ECO:0000259" key="6">
    <source>
        <dbReference type="Pfam" id="PF25989"/>
    </source>
</evidence>
<evidence type="ECO:0000313" key="7">
    <source>
        <dbReference type="EMBL" id="EAT12647.1"/>
    </source>
</evidence>
<dbReference type="AlphaFoldDB" id="Q1N3E4"/>
<dbReference type="FunFam" id="2.40.30.170:FF:000010">
    <property type="entry name" value="Efflux RND transporter periplasmic adaptor subunit"/>
    <property type="match status" value="1"/>
</dbReference>
<accession>Q1N3E4</accession>
<dbReference type="Pfam" id="PF25876">
    <property type="entry name" value="HH_MFP_RND"/>
    <property type="match status" value="1"/>
</dbReference>
<dbReference type="Gene3D" id="2.40.420.20">
    <property type="match status" value="1"/>
</dbReference>
<feature type="domain" description="Multidrug resistance protein MdtA-like alpha-helical hairpin" evidence="3">
    <location>
        <begin position="97"/>
        <end position="156"/>
    </location>
</feature>
<evidence type="ECO:0000259" key="3">
    <source>
        <dbReference type="Pfam" id="PF25876"/>
    </source>
</evidence>
<comment type="caution">
    <text evidence="7">The sequence shown here is derived from an EMBL/GenBank/DDBJ whole genome shotgun (WGS) entry which is preliminary data.</text>
</comment>
<feature type="domain" description="Multidrug resistance protein MdtA-like barrel-sandwich hybrid" evidence="4">
    <location>
        <begin position="62"/>
        <end position="183"/>
    </location>
</feature>
<dbReference type="InterPro" id="IPR006143">
    <property type="entry name" value="RND_pump_MFP"/>
</dbReference>
<dbReference type="RefSeq" id="WP_007018436.1">
    <property type="nucleotide sequence ID" value="NZ_CH724117.1"/>
</dbReference>
<gene>
    <name evidence="7" type="ORF">RED65_13222</name>
</gene>
<dbReference type="OrthoDB" id="9800613at2"/>
<dbReference type="InterPro" id="IPR058625">
    <property type="entry name" value="MdtA-like_BSH"/>
</dbReference>
<dbReference type="Proteomes" id="UP000004263">
    <property type="component" value="Unassembled WGS sequence"/>
</dbReference>
<keyword evidence="8" id="KW-1185">Reference proteome</keyword>
<dbReference type="GO" id="GO:0015562">
    <property type="term" value="F:efflux transmembrane transporter activity"/>
    <property type="evidence" value="ECO:0007669"/>
    <property type="project" value="TreeGrafter"/>
</dbReference>
<dbReference type="Gene3D" id="2.40.30.170">
    <property type="match status" value="1"/>
</dbReference>
<evidence type="ECO:0000256" key="1">
    <source>
        <dbReference type="ARBA" id="ARBA00009477"/>
    </source>
</evidence>
<feature type="coiled-coil region" evidence="2">
    <location>
        <begin position="95"/>
        <end position="160"/>
    </location>
</feature>
<evidence type="ECO:0000256" key="2">
    <source>
        <dbReference type="SAM" id="Coils"/>
    </source>
</evidence>
<evidence type="ECO:0000259" key="4">
    <source>
        <dbReference type="Pfam" id="PF25917"/>
    </source>
</evidence>
<feature type="domain" description="CusB-like beta-barrel" evidence="5">
    <location>
        <begin position="195"/>
        <end position="268"/>
    </location>
</feature>